<dbReference type="EMBL" id="PCTB01000044">
    <property type="protein sequence ID" value="PIP62760.1"/>
    <property type="molecule type" value="Genomic_DNA"/>
</dbReference>
<evidence type="ECO:0000313" key="3">
    <source>
        <dbReference type="Proteomes" id="UP000231021"/>
    </source>
</evidence>
<sequence length="111" mass="12685">MASHQDSTKSSNFWFGFSLGIAATSMLIYLFGTSNGRQTLKNLLDLSENFEENLNSLIEEFTTETKSDKHEISTLGSILNKMKIFSPLLEKKQVKKFFLKEDKLIEQKVKS</sequence>
<keyword evidence="1" id="KW-1133">Transmembrane helix</keyword>
<protein>
    <submittedName>
        <fullName evidence="2">Uncharacterized protein</fullName>
    </submittedName>
</protein>
<proteinExistence type="predicted"/>
<dbReference type="Proteomes" id="UP000231021">
    <property type="component" value="Unassembled WGS sequence"/>
</dbReference>
<keyword evidence="1" id="KW-0812">Transmembrane</keyword>
<evidence type="ECO:0000313" key="2">
    <source>
        <dbReference type="EMBL" id="PIP62760.1"/>
    </source>
</evidence>
<evidence type="ECO:0000256" key="1">
    <source>
        <dbReference type="SAM" id="Phobius"/>
    </source>
</evidence>
<accession>A0A2H0C0B9</accession>
<reference evidence="2 3" key="1">
    <citation type="submission" date="2017-09" db="EMBL/GenBank/DDBJ databases">
        <title>Depth-based differentiation of microbial function through sediment-hosted aquifers and enrichment of novel symbionts in the deep terrestrial subsurface.</title>
        <authorList>
            <person name="Probst A.J."/>
            <person name="Ladd B."/>
            <person name="Jarett J.K."/>
            <person name="Geller-Mcgrath D.E."/>
            <person name="Sieber C.M."/>
            <person name="Emerson J.B."/>
            <person name="Anantharaman K."/>
            <person name="Thomas B.C."/>
            <person name="Malmstrom R."/>
            <person name="Stieglmeier M."/>
            <person name="Klingl A."/>
            <person name="Woyke T."/>
            <person name="Ryan C.M."/>
            <person name="Banfield J.F."/>
        </authorList>
    </citation>
    <scope>NUCLEOTIDE SEQUENCE [LARGE SCALE GENOMIC DNA]</scope>
    <source>
        <strain evidence="2">CG22_combo_CG10-13_8_21_14_all_35_9</strain>
    </source>
</reference>
<feature type="transmembrane region" description="Helical" evidence="1">
    <location>
        <begin position="12"/>
        <end position="31"/>
    </location>
</feature>
<dbReference type="AlphaFoldDB" id="A0A2H0C0B9"/>
<gene>
    <name evidence="2" type="ORF">COW98_02260</name>
</gene>
<keyword evidence="1" id="KW-0472">Membrane</keyword>
<comment type="caution">
    <text evidence="2">The sequence shown here is derived from an EMBL/GenBank/DDBJ whole genome shotgun (WGS) entry which is preliminary data.</text>
</comment>
<name>A0A2H0C0B9_9BACT</name>
<organism evidence="2 3">
    <name type="scientific">Candidatus Roizmanbacteria bacterium CG22_combo_CG10-13_8_21_14_all_35_9</name>
    <dbReference type="NCBI Taxonomy" id="1974861"/>
    <lineage>
        <taxon>Bacteria</taxon>
        <taxon>Candidatus Roizmaniibacteriota</taxon>
    </lineage>
</organism>